<dbReference type="SUPFAM" id="SSF52499">
    <property type="entry name" value="Isochorismatase-like hydrolases"/>
    <property type="match status" value="1"/>
</dbReference>
<dbReference type="Proteomes" id="UP000325307">
    <property type="component" value="Unassembled WGS sequence"/>
</dbReference>
<proteinExistence type="predicted"/>
<evidence type="ECO:0000313" key="4">
    <source>
        <dbReference type="Proteomes" id="UP000325307"/>
    </source>
</evidence>
<comment type="caution">
    <text evidence="3">The sequence shown here is derived from an EMBL/GenBank/DDBJ whole genome shotgun (WGS) entry which is preliminary data.</text>
</comment>
<evidence type="ECO:0000313" key="3">
    <source>
        <dbReference type="EMBL" id="GER22990.1"/>
    </source>
</evidence>
<dbReference type="EMBL" id="BKDJ01000006">
    <property type="protein sequence ID" value="GER22990.1"/>
    <property type="molecule type" value="Genomic_DNA"/>
</dbReference>
<reference evidence="3 4" key="1">
    <citation type="submission" date="2019-09" db="EMBL/GenBank/DDBJ databases">
        <title>Arthrobacter zafarii sp. nov., a moderately thermotolerant and halotolerant actinobacterium isolated from Cholistan desert soil of Pakistan.</title>
        <authorList>
            <person name="Amin A."/>
            <person name="Ahmed I."/>
            <person name="Khalid N."/>
            <person name="Schumann P."/>
            <person name="Busse H.J."/>
            <person name="Khan I.U."/>
            <person name="Li S."/>
            <person name="Li W.J."/>
        </authorList>
    </citation>
    <scope>NUCLEOTIDE SEQUENCE [LARGE SCALE GENOMIC DNA]</scope>
    <source>
        <strain evidence="3 4">NCCP-1664</strain>
    </source>
</reference>
<dbReference type="RefSeq" id="WP_149956603.1">
    <property type="nucleotide sequence ID" value="NZ_BKDJ01000006.1"/>
</dbReference>
<dbReference type="PANTHER" id="PTHR43540:SF6">
    <property type="entry name" value="ISOCHORISMATASE-LIKE DOMAIN-CONTAINING PROTEIN"/>
    <property type="match status" value="1"/>
</dbReference>
<accession>A0A5A7NQB3</accession>
<evidence type="ECO:0000256" key="1">
    <source>
        <dbReference type="ARBA" id="ARBA00022801"/>
    </source>
</evidence>
<name>A0A5A7NQB3_9MICC</name>
<evidence type="ECO:0000259" key="2">
    <source>
        <dbReference type="Pfam" id="PF00857"/>
    </source>
</evidence>
<keyword evidence="4" id="KW-1185">Reference proteome</keyword>
<organism evidence="3 4">
    <name type="scientific">Zafaria cholistanensis</name>
    <dbReference type="NCBI Taxonomy" id="1682741"/>
    <lineage>
        <taxon>Bacteria</taxon>
        <taxon>Bacillati</taxon>
        <taxon>Actinomycetota</taxon>
        <taxon>Actinomycetes</taxon>
        <taxon>Micrococcales</taxon>
        <taxon>Micrococcaceae</taxon>
        <taxon>Zafaria</taxon>
    </lineage>
</organism>
<dbReference type="InterPro" id="IPR050272">
    <property type="entry name" value="Isochorismatase-like_hydrls"/>
</dbReference>
<dbReference type="AlphaFoldDB" id="A0A5A7NQB3"/>
<dbReference type="Pfam" id="PF00857">
    <property type="entry name" value="Isochorismatase"/>
    <property type="match status" value="1"/>
</dbReference>
<dbReference type="InterPro" id="IPR000868">
    <property type="entry name" value="Isochorismatase-like_dom"/>
</dbReference>
<dbReference type="GO" id="GO:0016787">
    <property type="term" value="F:hydrolase activity"/>
    <property type="evidence" value="ECO:0007669"/>
    <property type="project" value="UniProtKB-KW"/>
</dbReference>
<gene>
    <name evidence="3" type="ORF">NCCP1664_14860</name>
</gene>
<feature type="domain" description="Isochorismatase-like" evidence="2">
    <location>
        <begin position="7"/>
        <end position="152"/>
    </location>
</feature>
<dbReference type="CDD" id="cd01014">
    <property type="entry name" value="nicotinamidase_related"/>
    <property type="match status" value="1"/>
</dbReference>
<sequence length="209" mass="22299">MAVPRRALVLIDIQQEYVEGPLGIQYPPRDESLARTLQAWDAANQAGIPVVIVQHEYPAGTPVFAEGSDGWQLQPEIRDRASTEAKRVVKNYSSIFAETGLEQWLRDQEIDTVTLAGYMTNNCVLASAAAAEPLGFSVEVLADATGAVHLSNAAGSASAQQVHETLMTLLHSNWAAATTTDAWTKAAVTGEELTPSNLVVSALDGRAAN</sequence>
<dbReference type="InterPro" id="IPR036380">
    <property type="entry name" value="Isochorismatase-like_sf"/>
</dbReference>
<dbReference type="PANTHER" id="PTHR43540">
    <property type="entry name" value="PEROXYUREIDOACRYLATE/UREIDOACRYLATE AMIDOHYDROLASE-RELATED"/>
    <property type="match status" value="1"/>
</dbReference>
<keyword evidence="1 3" id="KW-0378">Hydrolase</keyword>
<dbReference type="Gene3D" id="3.40.50.850">
    <property type="entry name" value="Isochorismatase-like"/>
    <property type="match status" value="1"/>
</dbReference>
<dbReference type="OrthoDB" id="9794942at2"/>
<protein>
    <submittedName>
        <fullName evidence="3">Cysteine hydrolase</fullName>
    </submittedName>
</protein>